<proteinExistence type="predicted"/>
<sequence>MSRSRNAKPGDLKANWPLYAWQAGWVFTLRSAALLSKPDSAGAELTRMALEKQRAFTEGWFAAGRAAMRGENPAAVMAAAAHPARRRVSANLRSLRKA</sequence>
<comment type="caution">
    <text evidence="1">The sequence shown here is derived from an EMBL/GenBank/DDBJ whole genome shotgun (WGS) entry which is preliminary data.</text>
</comment>
<reference evidence="1 2" key="1">
    <citation type="submission" date="2024-09" db="EMBL/GenBank/DDBJ databases">
        <authorList>
            <person name="Sun Q."/>
            <person name="Mori K."/>
        </authorList>
    </citation>
    <scope>NUCLEOTIDE SEQUENCE [LARGE SCALE GENOMIC DNA]</scope>
    <source>
        <strain evidence="1 2">CCM 7468</strain>
    </source>
</reference>
<keyword evidence="2" id="KW-1185">Reference proteome</keyword>
<evidence type="ECO:0000313" key="2">
    <source>
        <dbReference type="Proteomes" id="UP001589789"/>
    </source>
</evidence>
<evidence type="ECO:0000313" key="1">
    <source>
        <dbReference type="EMBL" id="MFC0385492.1"/>
    </source>
</evidence>
<dbReference type="EMBL" id="JBHLVZ010000005">
    <property type="protein sequence ID" value="MFC0385492.1"/>
    <property type="molecule type" value="Genomic_DNA"/>
</dbReference>
<dbReference type="Proteomes" id="UP001589789">
    <property type="component" value="Unassembled WGS sequence"/>
</dbReference>
<organism evidence="1 2">
    <name type="scientific">Muricoccus vinaceus</name>
    <dbReference type="NCBI Taxonomy" id="424704"/>
    <lineage>
        <taxon>Bacteria</taxon>
        <taxon>Pseudomonadati</taxon>
        <taxon>Pseudomonadota</taxon>
        <taxon>Alphaproteobacteria</taxon>
        <taxon>Acetobacterales</taxon>
        <taxon>Roseomonadaceae</taxon>
        <taxon>Muricoccus</taxon>
    </lineage>
</organism>
<name>A0ABV6IQ84_9PROT</name>
<accession>A0ABV6IQ84</accession>
<gene>
    <name evidence="1" type="ORF">ACFFIC_07960</name>
</gene>
<protein>
    <submittedName>
        <fullName evidence="1">Uncharacterized protein</fullName>
    </submittedName>
</protein>
<dbReference type="RefSeq" id="WP_377049638.1">
    <property type="nucleotide sequence ID" value="NZ_JBHLVZ010000005.1"/>
</dbReference>